<organism evidence="1 3">
    <name type="scientific">Salinibacter ruber</name>
    <dbReference type="NCBI Taxonomy" id="146919"/>
    <lineage>
        <taxon>Bacteria</taxon>
        <taxon>Pseudomonadati</taxon>
        <taxon>Rhodothermota</taxon>
        <taxon>Rhodothermia</taxon>
        <taxon>Rhodothermales</taxon>
        <taxon>Salinibacteraceae</taxon>
        <taxon>Salinibacter</taxon>
    </lineage>
</organism>
<dbReference type="EMBL" id="JANUAE010000024">
    <property type="protein sequence ID" value="MCS3712022.1"/>
    <property type="molecule type" value="Genomic_DNA"/>
</dbReference>
<dbReference type="AlphaFoldDB" id="A0A9X2PM08"/>
<evidence type="ECO:0000313" key="3">
    <source>
        <dbReference type="Proteomes" id="UP001155057"/>
    </source>
</evidence>
<sequence>MKLPAKLLFQGFFEVLVGLIGEDRLYPIKARSCRSEQLQRPLRFMISGRMYDHAPKQPLRIDGNVSFSATGLP</sequence>
<dbReference type="Proteomes" id="UP001155057">
    <property type="component" value="Unassembled WGS sequence"/>
</dbReference>
<gene>
    <name evidence="2" type="ORF">GGP45_002354</name>
    <name evidence="1" type="ORF">GGP61_003658</name>
</gene>
<name>A0A9X2PM08_9BACT</name>
<comment type="caution">
    <text evidence="1">The sequence shown here is derived from an EMBL/GenBank/DDBJ whole genome shotgun (WGS) entry which is preliminary data.</text>
</comment>
<proteinExistence type="predicted"/>
<dbReference type="EMBL" id="JANUBL010000003">
    <property type="protein sequence ID" value="MCS4122001.1"/>
    <property type="molecule type" value="Genomic_DNA"/>
</dbReference>
<reference evidence="1" key="1">
    <citation type="submission" date="2022-08" db="EMBL/GenBank/DDBJ databases">
        <title>Genomic Encyclopedia of Type Strains, Phase V (KMG-V): Genome sequencing to study the core and pangenomes of soil and plant-associated prokaryotes.</title>
        <authorList>
            <person name="Whitman W."/>
        </authorList>
    </citation>
    <scope>NUCLEOTIDE SEQUENCE</scope>
    <source>
        <strain evidence="2">SP3026</strain>
        <strain evidence="1">SP3049</strain>
    </source>
</reference>
<dbReference type="Proteomes" id="UP001155144">
    <property type="component" value="Unassembled WGS sequence"/>
</dbReference>
<evidence type="ECO:0000313" key="1">
    <source>
        <dbReference type="EMBL" id="MCS3712022.1"/>
    </source>
</evidence>
<accession>A0A9X2PM08</accession>
<protein>
    <submittedName>
        <fullName evidence="1">Uncharacterized protein</fullName>
    </submittedName>
</protein>
<evidence type="ECO:0000313" key="2">
    <source>
        <dbReference type="EMBL" id="MCS4122001.1"/>
    </source>
</evidence>